<protein>
    <submittedName>
        <fullName evidence="2">Uncharacterized protein</fullName>
    </submittedName>
</protein>
<gene>
    <name evidence="2" type="ORF">EUGRSUZ_E02474</name>
</gene>
<dbReference type="InParanoid" id="A0A059C6L1"/>
<dbReference type="Gramene" id="KCW73879">
    <property type="protein sequence ID" value="KCW73879"/>
    <property type="gene ID" value="EUGRSUZ_E02474"/>
</dbReference>
<sequence length="96" mass="11075">MRVQPFYRRTVFKLACGPTMTSGGRWHVRRRSSGRLSRGRGCFHLLSSGALSVRPYCAGAGLDEAFWFSLFPFNIFFFFFPFSLSGLRKLCRLPVW</sequence>
<dbReference type="AlphaFoldDB" id="A0A059C6L1"/>
<keyword evidence="1" id="KW-1133">Transmembrane helix</keyword>
<evidence type="ECO:0000313" key="2">
    <source>
        <dbReference type="EMBL" id="KCW73879.1"/>
    </source>
</evidence>
<dbReference type="EMBL" id="KK198757">
    <property type="protein sequence ID" value="KCW73879.1"/>
    <property type="molecule type" value="Genomic_DNA"/>
</dbReference>
<keyword evidence="1" id="KW-0472">Membrane</keyword>
<reference evidence="2" key="1">
    <citation type="submission" date="2013-07" db="EMBL/GenBank/DDBJ databases">
        <title>The genome of Eucalyptus grandis.</title>
        <authorList>
            <person name="Schmutz J."/>
            <person name="Hayes R."/>
            <person name="Myburg A."/>
            <person name="Tuskan G."/>
            <person name="Grattapaglia D."/>
            <person name="Rokhsar D.S."/>
        </authorList>
    </citation>
    <scope>NUCLEOTIDE SEQUENCE</scope>
    <source>
        <tissue evidence="2">Leaf extractions</tissue>
    </source>
</reference>
<feature type="transmembrane region" description="Helical" evidence="1">
    <location>
        <begin position="65"/>
        <end position="84"/>
    </location>
</feature>
<accession>A0A059C6L1</accession>
<evidence type="ECO:0000256" key="1">
    <source>
        <dbReference type="SAM" id="Phobius"/>
    </source>
</evidence>
<proteinExistence type="predicted"/>
<keyword evidence="1" id="KW-0812">Transmembrane</keyword>
<organism evidence="2">
    <name type="scientific">Eucalyptus grandis</name>
    <name type="common">Flooded gum</name>
    <dbReference type="NCBI Taxonomy" id="71139"/>
    <lineage>
        <taxon>Eukaryota</taxon>
        <taxon>Viridiplantae</taxon>
        <taxon>Streptophyta</taxon>
        <taxon>Embryophyta</taxon>
        <taxon>Tracheophyta</taxon>
        <taxon>Spermatophyta</taxon>
        <taxon>Magnoliopsida</taxon>
        <taxon>eudicotyledons</taxon>
        <taxon>Gunneridae</taxon>
        <taxon>Pentapetalae</taxon>
        <taxon>rosids</taxon>
        <taxon>malvids</taxon>
        <taxon>Myrtales</taxon>
        <taxon>Myrtaceae</taxon>
        <taxon>Myrtoideae</taxon>
        <taxon>Eucalypteae</taxon>
        <taxon>Eucalyptus</taxon>
    </lineage>
</organism>
<name>A0A059C6L1_EUCGR</name>